<dbReference type="InterPro" id="IPR025398">
    <property type="entry name" value="DUF4371"/>
</dbReference>
<comment type="caution">
    <text evidence="3">The sequence shown here is derived from an EMBL/GenBank/DDBJ whole genome shotgun (WGS) entry which is preliminary data.</text>
</comment>
<dbReference type="Pfam" id="PF05699">
    <property type="entry name" value="Dimer_Tnp_hAT"/>
    <property type="match status" value="1"/>
</dbReference>
<gene>
    <name evidence="3" type="ORF">PVAP13_4KG043066</name>
</gene>
<organism evidence="3 4">
    <name type="scientific">Panicum virgatum</name>
    <name type="common">Blackwell switchgrass</name>
    <dbReference type="NCBI Taxonomy" id="38727"/>
    <lineage>
        <taxon>Eukaryota</taxon>
        <taxon>Viridiplantae</taxon>
        <taxon>Streptophyta</taxon>
        <taxon>Embryophyta</taxon>
        <taxon>Tracheophyta</taxon>
        <taxon>Spermatophyta</taxon>
        <taxon>Magnoliopsida</taxon>
        <taxon>Liliopsida</taxon>
        <taxon>Poales</taxon>
        <taxon>Poaceae</taxon>
        <taxon>PACMAD clade</taxon>
        <taxon>Panicoideae</taxon>
        <taxon>Panicodae</taxon>
        <taxon>Paniceae</taxon>
        <taxon>Panicinae</taxon>
        <taxon>Panicum</taxon>
        <taxon>Panicum sect. Hiantes</taxon>
    </lineage>
</organism>
<evidence type="ECO:0000313" key="4">
    <source>
        <dbReference type="Proteomes" id="UP000823388"/>
    </source>
</evidence>
<dbReference type="PANTHER" id="PTHR11697:SF230">
    <property type="entry name" value="ZINC FINGER, MYM DOMAIN CONTAINING 1"/>
    <property type="match status" value="1"/>
</dbReference>
<evidence type="ECO:0000256" key="1">
    <source>
        <dbReference type="SAM" id="MobiDB-lite"/>
    </source>
</evidence>
<dbReference type="InterPro" id="IPR008906">
    <property type="entry name" value="HATC_C_dom"/>
</dbReference>
<feature type="compositionally biased region" description="Basic and acidic residues" evidence="1">
    <location>
        <begin position="1"/>
        <end position="13"/>
    </location>
</feature>
<feature type="region of interest" description="Disordered" evidence="1">
    <location>
        <begin position="1"/>
        <end position="24"/>
    </location>
</feature>
<dbReference type="SUPFAM" id="SSF53098">
    <property type="entry name" value="Ribonuclease H-like"/>
    <property type="match status" value="1"/>
</dbReference>
<sequence length="748" mass="86714">MERYFQKRNRSLDDDAADTSISRPPLRLKQSHVAATIVPHTTQREIDLDELPYDPADRKRISKYTRNPKKQDEIRRTYLTRGPYRPPPNFYYPYRDIGSDRRRFNPEWFKEYGGWLEYSDKVHKAFCLCYYLFKDCNEGQAGNDAFAIKGWNSWNKKCRLDTHVGKGNVNSFHNVVVKRCDALMNQDQSIQVALDRQTDFTKNQNRIRLNTSIDSVRYLLRQGLAFRGHDESKESKNKGNFRELNEVVRNSIRNAPENCQWICGDIQKEITSYFAKITLKSIIEEIGGDVFSLLIDEASDVSDKEQMTVVLRYLSKRGFIIERLVGVVHVKETSAICLKESLQKLFTDIGLSIQQVRGQCYDGASNMRGEFNGLKSKILQENRSAYYVHCFAHQLQLAIVAVAKKNEDISDFFYMISVLFNVVGGSCKRKDMIKEKHRDDIRKAIGNQTLQRAGDTRWGSHYRTLSSIVKLFPAIVSVLKYVQKEGKNDKKSQARGSANTLSQSLQKKDQDILNAISCNGWNSLLEKVYLFCDEHHIQRENMHEEYVNRHAPRRKTNKTNLQHYKIEVLNSVIDWQLQEFDDRFNEVNSALLRHMAAFNPKDSFAAFNKESLVKLVEFYPDDFDSDKLDDLGHELVTYIDNMRADQRFDSLDGIADLAKLMVETNKHITFPLVFHLLKLVLILPVATASVERRFSAMNIVKKKLRNKMGDQFMSDCLICYVEKDLFSAITNDEVVGLFKKMKFREGKL</sequence>
<dbReference type="Proteomes" id="UP000823388">
    <property type="component" value="Chromosome 4K"/>
</dbReference>
<evidence type="ECO:0000313" key="3">
    <source>
        <dbReference type="EMBL" id="KAG2609519.1"/>
    </source>
</evidence>
<dbReference type="InterPro" id="IPR055298">
    <property type="entry name" value="AtLOH3-like"/>
</dbReference>
<keyword evidence="4" id="KW-1185">Reference proteome</keyword>
<dbReference type="PANTHER" id="PTHR11697">
    <property type="entry name" value="GENERAL TRANSCRIPTION FACTOR 2-RELATED ZINC FINGER PROTEIN"/>
    <property type="match status" value="1"/>
</dbReference>
<dbReference type="InterPro" id="IPR012337">
    <property type="entry name" value="RNaseH-like_sf"/>
</dbReference>
<dbReference type="Pfam" id="PF14291">
    <property type="entry name" value="DUF4371"/>
    <property type="match status" value="1"/>
</dbReference>
<dbReference type="AlphaFoldDB" id="A0A8T0TNQ5"/>
<name>A0A8T0TNQ5_PANVG</name>
<feature type="domain" description="TTF-type" evidence="2">
    <location>
        <begin position="100"/>
        <end position="196"/>
    </location>
</feature>
<reference evidence="3" key="1">
    <citation type="submission" date="2020-05" db="EMBL/GenBank/DDBJ databases">
        <title>WGS assembly of Panicum virgatum.</title>
        <authorList>
            <person name="Lovell J.T."/>
            <person name="Jenkins J."/>
            <person name="Shu S."/>
            <person name="Juenger T.E."/>
            <person name="Schmutz J."/>
        </authorList>
    </citation>
    <scope>NUCLEOTIDE SEQUENCE</scope>
    <source>
        <strain evidence="3">AP13</strain>
    </source>
</reference>
<dbReference type="InterPro" id="IPR006580">
    <property type="entry name" value="Znf_TTF"/>
</dbReference>
<proteinExistence type="predicted"/>
<dbReference type="EMBL" id="CM029043">
    <property type="protein sequence ID" value="KAG2609519.1"/>
    <property type="molecule type" value="Genomic_DNA"/>
</dbReference>
<dbReference type="SMART" id="SM00597">
    <property type="entry name" value="ZnF_TTF"/>
    <property type="match status" value="1"/>
</dbReference>
<accession>A0A8T0TNQ5</accession>
<dbReference type="GO" id="GO:0046983">
    <property type="term" value="F:protein dimerization activity"/>
    <property type="evidence" value="ECO:0007669"/>
    <property type="project" value="InterPro"/>
</dbReference>
<evidence type="ECO:0000259" key="2">
    <source>
        <dbReference type="SMART" id="SM00597"/>
    </source>
</evidence>
<protein>
    <recommendedName>
        <fullName evidence="2">TTF-type domain-containing protein</fullName>
    </recommendedName>
</protein>